<organism evidence="8 9">
    <name type="scientific">Cryptococcus deuterogattii (strain R265)</name>
    <name type="common">Cryptococcus gattii VGII (strain R265)</name>
    <dbReference type="NCBI Taxonomy" id="294750"/>
    <lineage>
        <taxon>Eukaryota</taxon>
        <taxon>Fungi</taxon>
        <taxon>Dikarya</taxon>
        <taxon>Basidiomycota</taxon>
        <taxon>Agaricomycotina</taxon>
        <taxon>Tremellomycetes</taxon>
        <taxon>Tremellales</taxon>
        <taxon>Cryptococcaceae</taxon>
        <taxon>Cryptococcus</taxon>
        <taxon>Cryptococcus gattii species complex</taxon>
    </lineage>
</organism>
<feature type="compositionally biased region" description="Basic residues" evidence="7">
    <location>
        <begin position="1180"/>
        <end position="1196"/>
    </location>
</feature>
<evidence type="ECO:0000313" key="9">
    <source>
        <dbReference type="Proteomes" id="UP000029445"/>
    </source>
</evidence>
<dbReference type="AlphaFoldDB" id="A0A095ECF3"/>
<evidence type="ECO:0000313" key="8">
    <source>
        <dbReference type="EMBL" id="KGB75168.1"/>
    </source>
</evidence>
<evidence type="ECO:0000256" key="3">
    <source>
        <dbReference type="ARBA" id="ARBA00022776"/>
    </source>
</evidence>
<dbReference type="FunFam" id="1.25.10.10:FF:000783">
    <property type="entry name" value="Unplaced genomic scaffold supercont1.2, whole genome shotgun sequence"/>
    <property type="match status" value="1"/>
</dbReference>
<keyword evidence="2" id="KW-0132">Cell division</keyword>
<keyword evidence="4" id="KW-0539">Nucleus</keyword>
<dbReference type="GO" id="GO:0005634">
    <property type="term" value="C:nucleus"/>
    <property type="evidence" value="ECO:0007669"/>
    <property type="project" value="UniProtKB-SubCell"/>
</dbReference>
<sequence length="1280" mass="143875">MAPRTSLAKLDFKEPLLQQGKRETSDALLKRLKTLRQKLAALEQDMTDTKSLDPIRKPLIQQTLLHHKDRGVKAYTACCLADLLRLYAPDAPYSDVQLRDIFQFFLTQLQVNLRPSTSAPQARPHAKSKTTEASQTTLTQRITDIPYYTDYYYLIESLATIKSIVLICDVPGSDDLMDGYFNEFMQIARPDMNKTLMRYMRDILVAIIEEASSLPAGVMDCIIGQFEMYASKPETPSFQLTVDVCNEVADKLKRPFYAHFSEIQLAHGRDPSPNDLKILSQSHDLLLTINRFCPDTLLNTVPLLEENLKAADEIPLRQLSTRTLGHLFAQRAGADDPAKRYPSTWRAWLLKKTDKAVQVRLSWVETTLQILIAHPEVRRELEDAMVGRFEDPDEKVRVAICKVIGSLDYETALHHVRAKTLQLAGGRMLDKKPAVRAEAAGALAKLYELAYSEIEANNSEVVNQFAWIPQAMIAALFRGEATNEMRVQISTIFKTSIIPLPQDAEQEQAWVDRLLLISLHLDDDGMMGLKRMTNLVGYAQGNWPFSAFAGLLESYGGGENKQSEQSKSPLNFCINIIARTVYGEPEKAKKDLLSFADINEPRLYKLYKTCVDITSSLPAIVKARNEFLRRVHQSHEDLLPTLTALVDMSAWNVLNHSSIPPLIRRLQRAESESIASAAAQFLGLMAKEGPPMYKSHVQELVAAVTDKKNGRLVEIGFQGLAAVCKVYPELAPSDNRTIERATNVAQEGTPRQAKFATRFLARSKDAATHCSKLIDAILKTMANGVDGEKQLTLLTALSELARSAPKTFERKSTEIIKYVMNEVLLKTSPSQEVDGDEWVPLETLEPLDHAKTIALRVCTYWSLAFARDEDATALIRPTLTLLTAVLSNDGMVNENTREGGPARCHMRLRASICLLKLAHVKTFDKIVSQQTTFELVGGTVQDPCYMVRHLWLKKLQAALLPQRLLPRWNLMPALAAMDPDQDNVALAKKILSAIPASCTRLSSAERIERIEMPFARLLHLLTHHPDFEWHEPGGNEEDEESKKGITSMQNLKDIARFIELYLDCLAHRDNVGLLFAIAGHLKAVRDRFSDNNKPLYSLSELAQIIIRNRAEKHGWSVPVYPGKISMPRDIFHNAETPEERTKVLRTQYLSEEVRGWARGLGKRAVTVPSVRRTTENNSPPRKRIRSSTKSSRKKRRQSETSDEEDSDVSSSESEVESEIEVEDEPEQGGEEEAVLGRGGKRGAKTKANRAVGKKARREKAEKKKKDEEMDMEEGESEASE</sequence>
<dbReference type="GO" id="GO:0007064">
    <property type="term" value="P:mitotic sister chromatid cohesion"/>
    <property type="evidence" value="ECO:0007669"/>
    <property type="project" value="InterPro"/>
</dbReference>
<dbReference type="HOGENOM" id="CLU_002562_1_0_1"/>
<feature type="coiled-coil region" evidence="6">
    <location>
        <begin position="25"/>
        <end position="52"/>
    </location>
</feature>
<dbReference type="Gene3D" id="1.25.10.10">
    <property type="entry name" value="Leucine-rich Repeat Variant"/>
    <property type="match status" value="2"/>
</dbReference>
<feature type="compositionally biased region" description="Acidic residues" evidence="7">
    <location>
        <begin position="1268"/>
        <end position="1280"/>
    </location>
</feature>
<name>A0A095ECF3_CRYD2</name>
<feature type="compositionally biased region" description="Basic and acidic residues" evidence="7">
    <location>
        <begin position="1258"/>
        <end position="1267"/>
    </location>
</feature>
<dbReference type="PANTHER" id="PTHR12663:SF0">
    <property type="entry name" value="PRECOCIOUS DISSOCIATION OF SISTERS 5, ISOFORM A"/>
    <property type="match status" value="1"/>
</dbReference>
<keyword evidence="6" id="KW-0175">Coiled coil</keyword>
<reference evidence="8 9" key="1">
    <citation type="journal article" date="2011" name="MBio">
        <title>Genome variation in Cryptococcus gattii, an emerging pathogen of immunocompetent hosts.</title>
        <authorList>
            <person name="D'Souza C.A."/>
            <person name="Kronstad J.W."/>
            <person name="Taylor G."/>
            <person name="Warren R."/>
            <person name="Yuen M."/>
            <person name="Hu G."/>
            <person name="Jung W.H."/>
            <person name="Sham A."/>
            <person name="Kidd S.E."/>
            <person name="Tangen K."/>
            <person name="Lee N."/>
            <person name="Zeilmaker T."/>
            <person name="Sawkins J."/>
            <person name="McVicker G."/>
            <person name="Shah S."/>
            <person name="Gnerre S."/>
            <person name="Griggs A."/>
            <person name="Zeng Q."/>
            <person name="Bartlett K."/>
            <person name="Li W."/>
            <person name="Wang X."/>
            <person name="Heitman J."/>
            <person name="Stajich J.E."/>
            <person name="Fraser J.A."/>
            <person name="Meyer W."/>
            <person name="Carter D."/>
            <person name="Schein J."/>
            <person name="Krzywinski M."/>
            <person name="Kwon-Chung K.J."/>
            <person name="Varma A."/>
            <person name="Wang J."/>
            <person name="Brunham R."/>
            <person name="Fyfe M."/>
            <person name="Ouellette B.F."/>
            <person name="Siddiqui A."/>
            <person name="Marra M."/>
            <person name="Jones S."/>
            <person name="Holt R."/>
            <person name="Birren B.W."/>
            <person name="Galagan J.E."/>
            <person name="Cuomo C.A."/>
        </authorList>
    </citation>
    <scope>NUCLEOTIDE SEQUENCE [LARGE SCALE GENOMIC DNA]</scope>
    <source>
        <strain evidence="8 9">R265</strain>
    </source>
</reference>
<feature type="region of interest" description="Disordered" evidence="7">
    <location>
        <begin position="116"/>
        <end position="135"/>
    </location>
</feature>
<dbReference type="OrthoDB" id="200660at2759"/>
<dbReference type="GeneID" id="88177265"/>
<dbReference type="Pfam" id="PF20168">
    <property type="entry name" value="PDS5"/>
    <property type="match status" value="1"/>
</dbReference>
<keyword evidence="5" id="KW-0131">Cell cycle</keyword>
<feature type="compositionally biased region" description="Acidic residues" evidence="7">
    <location>
        <begin position="1200"/>
        <end position="1233"/>
    </location>
</feature>
<dbReference type="STRING" id="294750.A0A095ECF3"/>
<evidence type="ECO:0000256" key="4">
    <source>
        <dbReference type="ARBA" id="ARBA00023242"/>
    </source>
</evidence>
<dbReference type="RefSeq" id="XP_062881128.1">
    <property type="nucleotide sequence ID" value="XM_063025111.1"/>
</dbReference>
<dbReference type="OMA" id="YPPAYNM"/>
<dbReference type="InterPro" id="IPR039776">
    <property type="entry name" value="Pds5"/>
</dbReference>
<dbReference type="FunFam" id="1.25.10.10:FF:000674">
    <property type="entry name" value="Unplaced genomic scaffold supercont1.2, whole genome shotgun sequence"/>
    <property type="match status" value="1"/>
</dbReference>
<dbReference type="CDD" id="cd19953">
    <property type="entry name" value="PDS5"/>
    <property type="match status" value="1"/>
</dbReference>
<dbReference type="InterPro" id="IPR016024">
    <property type="entry name" value="ARM-type_fold"/>
</dbReference>
<dbReference type="KEGG" id="cdeu:CNBG_1006"/>
<gene>
    <name evidence="8" type="ORF">CNBG_1006</name>
</gene>
<dbReference type="SUPFAM" id="SSF48371">
    <property type="entry name" value="ARM repeat"/>
    <property type="match status" value="1"/>
</dbReference>
<evidence type="ECO:0000256" key="7">
    <source>
        <dbReference type="SAM" id="MobiDB-lite"/>
    </source>
</evidence>
<dbReference type="GO" id="GO:0000785">
    <property type="term" value="C:chromatin"/>
    <property type="evidence" value="ECO:0007669"/>
    <property type="project" value="TreeGrafter"/>
</dbReference>
<comment type="subcellular location">
    <subcellularLocation>
        <location evidence="1">Nucleus</location>
    </subcellularLocation>
</comment>
<accession>A0A095ECF3</accession>
<feature type="compositionally biased region" description="Basic residues" evidence="7">
    <location>
        <begin position="1238"/>
        <end position="1257"/>
    </location>
</feature>
<dbReference type="GO" id="GO:0051301">
    <property type="term" value="P:cell division"/>
    <property type="evidence" value="ECO:0007669"/>
    <property type="project" value="UniProtKB-KW"/>
</dbReference>
<dbReference type="VEuPathDB" id="FungiDB:CNBG_1006"/>
<reference evidence="8 9" key="2">
    <citation type="journal article" date="2018" name="Proc. Natl. Acad. Sci.">
        <title>RNAi is a critical determinant of centromere evolution in closely related fungi.</title>
        <authorList>
            <person name="Yadav V."/>
            <person name="Sun S."/>
            <person name="Billmyre R.B."/>
            <person name="Thimmappa B.C."/>
            <person name="Shea T."/>
            <person name="Lintner R."/>
            <person name="Bakkeren G."/>
            <person name="Cuomo C.A."/>
            <person name="Heitman J."/>
            <person name="Sanyal K."/>
        </authorList>
    </citation>
    <scope>NUCLEOTIDE SEQUENCE [LARGE SCALE GENOMIC DNA]</scope>
    <source>
        <strain evidence="8 9">R265</strain>
    </source>
</reference>
<proteinExistence type="predicted"/>
<dbReference type="GO" id="GO:0006281">
    <property type="term" value="P:DNA repair"/>
    <property type="evidence" value="ECO:0007669"/>
    <property type="project" value="TreeGrafter"/>
</dbReference>
<evidence type="ECO:0000256" key="2">
    <source>
        <dbReference type="ARBA" id="ARBA00022618"/>
    </source>
</evidence>
<dbReference type="Proteomes" id="UP000029445">
    <property type="component" value="Chromosome 2"/>
</dbReference>
<evidence type="ECO:0000256" key="1">
    <source>
        <dbReference type="ARBA" id="ARBA00004123"/>
    </source>
</evidence>
<dbReference type="PANTHER" id="PTHR12663">
    <property type="entry name" value="ANDROGEN INDUCED INHIBITOR OF PROLIFERATION AS3 / PDS5-RELATED"/>
    <property type="match status" value="1"/>
</dbReference>
<dbReference type="EMBL" id="CP025760">
    <property type="protein sequence ID" value="KGB75168.1"/>
    <property type="molecule type" value="Genomic_DNA"/>
</dbReference>
<feature type="region of interest" description="Disordered" evidence="7">
    <location>
        <begin position="1167"/>
        <end position="1280"/>
    </location>
</feature>
<evidence type="ECO:0000256" key="5">
    <source>
        <dbReference type="ARBA" id="ARBA00023306"/>
    </source>
</evidence>
<protein>
    <submittedName>
        <fullName evidence="8">Sister chromatid cohesion protein PDS5</fullName>
    </submittedName>
</protein>
<dbReference type="InterPro" id="IPR011989">
    <property type="entry name" value="ARM-like"/>
</dbReference>
<keyword evidence="9" id="KW-1185">Reference proteome</keyword>
<keyword evidence="3" id="KW-0498">Mitosis</keyword>
<evidence type="ECO:0000256" key="6">
    <source>
        <dbReference type="SAM" id="Coils"/>
    </source>
</evidence>